<reference evidence="1 2" key="1">
    <citation type="journal article" date="2022" name="bioRxiv">
        <title>An ancient truncated duplication of the anti-Mullerian hormone receptor type 2 gene is a potential conserved master sex determinant in the Pangasiidae catfish family.</title>
        <authorList>
            <person name="Wen M."/>
            <person name="Pan Q."/>
            <person name="Jouanno E."/>
            <person name="Montfort J."/>
            <person name="Zahm M."/>
            <person name="Cabau C."/>
            <person name="Klopp C."/>
            <person name="Iampietro C."/>
            <person name="Roques C."/>
            <person name="Bouchez O."/>
            <person name="Castinel A."/>
            <person name="Donnadieu C."/>
            <person name="Parrinello H."/>
            <person name="Poncet C."/>
            <person name="Belmonte E."/>
            <person name="Gautier V."/>
            <person name="Avarre J.-C."/>
            <person name="Dugue R."/>
            <person name="Gustiano R."/>
            <person name="Ha T.T.T."/>
            <person name="Campet M."/>
            <person name="Sriphairoj K."/>
            <person name="Ribolli J."/>
            <person name="de Almeida F.L."/>
            <person name="Desvignes T."/>
            <person name="Postlethwait J.H."/>
            <person name="Bucao C.F."/>
            <person name="Robinson-Rechavi M."/>
            <person name="Bobe J."/>
            <person name="Herpin A."/>
            <person name="Guiguen Y."/>
        </authorList>
    </citation>
    <scope>NUCLEOTIDE SEQUENCE [LARGE SCALE GENOMIC DNA]</scope>
    <source>
        <strain evidence="1">YG-Dec2019</strain>
    </source>
</reference>
<protein>
    <submittedName>
        <fullName evidence="1">Uncharacterized protein</fullName>
    </submittedName>
</protein>
<name>A0ACC5XSE0_PANGG</name>
<comment type="caution">
    <text evidence="1">The sequence shown here is derived from an EMBL/GenBank/DDBJ whole genome shotgun (WGS) entry which is preliminary data.</text>
</comment>
<keyword evidence="2" id="KW-1185">Reference proteome</keyword>
<dbReference type="EMBL" id="CM040479">
    <property type="protein sequence ID" value="MCI4394009.1"/>
    <property type="molecule type" value="Genomic_DNA"/>
</dbReference>
<accession>A0ACC5XSE0</accession>
<proteinExistence type="predicted"/>
<gene>
    <name evidence="1" type="ORF">PGIGA_G00164090</name>
</gene>
<evidence type="ECO:0000313" key="2">
    <source>
        <dbReference type="Proteomes" id="UP000829447"/>
    </source>
</evidence>
<organism evidence="1 2">
    <name type="scientific">Pangasianodon gigas</name>
    <name type="common">Mekong giant catfish</name>
    <name type="synonym">Pangasius gigas</name>
    <dbReference type="NCBI Taxonomy" id="30993"/>
    <lineage>
        <taxon>Eukaryota</taxon>
        <taxon>Metazoa</taxon>
        <taxon>Chordata</taxon>
        <taxon>Craniata</taxon>
        <taxon>Vertebrata</taxon>
        <taxon>Euteleostomi</taxon>
        <taxon>Actinopterygii</taxon>
        <taxon>Neopterygii</taxon>
        <taxon>Teleostei</taxon>
        <taxon>Ostariophysi</taxon>
        <taxon>Siluriformes</taxon>
        <taxon>Pangasiidae</taxon>
        <taxon>Pangasianodon</taxon>
    </lineage>
</organism>
<sequence length="594" mass="64576">MSSPQRCPGELEEEWSGAKRVCLRVQHEDLITEPKAATLECLSVTMESRDASNEVKHATVGSSAASLGATGVTEEAFVATVESKPTTMESSVVAAILEDKNATFRVEGATMESSFGSLQSTDATLGSNAATLVSNDAFLESNDATLGSNDATLGSDRVALGSNDASLGSNDATLGSNDASLGSNDASLGSNDASLGSNDASLRSNDASLGSNAASLGSNDASLGSSDASLESSIATLKSVGACEKVESSNIQVSVIIPVYNGAKWLDECLQAVLDQDFQGTLEISVFDDASTDNSRGIAESWRERLRMRGVTMVISGHNTDRPRGVGFAKNKAVAQSSGRYLCFQDADDVMMPQRVRLQYEAAVLNPDAIVGCQVRRIPEGSTERYTRWINTLSPEQLLTQVYTSHGPAVVMPTWFCSRHWFQKVGPFDEGGKGVPEDLLWFYQSLRQGGGVIRVDECLLIYRYHEHAATHSVLEETIWNLRVHFLEERVLGQWDSFTIWNAGKQGRKLYRSLTSTNQKKVKAFCDVDENKIKKGFYTYEESKERPKPRIPVLHYRDSSPPFIVCVKLDMTGGVLEATLLSLCLTEGVDYYHFN</sequence>
<evidence type="ECO:0000313" key="1">
    <source>
        <dbReference type="EMBL" id="MCI4394009.1"/>
    </source>
</evidence>
<dbReference type="Proteomes" id="UP000829447">
    <property type="component" value="Linkage Group LG26"/>
</dbReference>